<evidence type="ECO:0000313" key="3">
    <source>
        <dbReference type="Proteomes" id="UP000886819"/>
    </source>
</evidence>
<dbReference type="Pfam" id="PF02585">
    <property type="entry name" value="PIG-L"/>
    <property type="match status" value="1"/>
</dbReference>
<name>A0A9D0YXD9_9FIRM</name>
<protein>
    <submittedName>
        <fullName evidence="2">PIG-L family deacetylase</fullName>
    </submittedName>
</protein>
<dbReference type="GO" id="GO:0016811">
    <property type="term" value="F:hydrolase activity, acting on carbon-nitrogen (but not peptide) bonds, in linear amides"/>
    <property type="evidence" value="ECO:0007669"/>
    <property type="project" value="TreeGrafter"/>
</dbReference>
<accession>A0A9D0YXD9</accession>
<dbReference type="Proteomes" id="UP000886819">
    <property type="component" value="Unassembled WGS sequence"/>
</dbReference>
<comment type="caution">
    <text evidence="2">The sequence shown here is derived from an EMBL/GenBank/DDBJ whole genome shotgun (WGS) entry which is preliminary data.</text>
</comment>
<dbReference type="PANTHER" id="PTHR12993">
    <property type="entry name" value="N-ACETYLGLUCOSAMINYL-PHOSPHATIDYLINOSITOL DE-N-ACETYLASE-RELATED"/>
    <property type="match status" value="1"/>
</dbReference>
<dbReference type="PANTHER" id="PTHR12993:SF11">
    <property type="entry name" value="N-ACETYLGLUCOSAMINYL-PHOSPHATIDYLINOSITOL DE-N-ACETYLASE"/>
    <property type="match status" value="1"/>
</dbReference>
<feature type="chain" id="PRO_5038648487" evidence="1">
    <location>
        <begin position="24"/>
        <end position="420"/>
    </location>
</feature>
<sequence length="420" mass="46653">MRWKLAALLCGALCLCAGATALASEEAQDLTAQCDFMIRHYQTPIRYFTDRSYETVAVSETIDDSFLQITLPEGSACGGLYIVWGDDVMPWHLLREEADGTWSVLHTGEAGGFLHQYIPLQGETARLRIVSDGEATRYLRIKELYVLGEGETPDWVQRWQPPAQKADLLVLSAHPDDEWIYMGGVIPSCVDAGKTVQVAYLTTADTRRRSELLDGLWLGGVRHYPDMTSGLSDRYTTSLADQYSYWPKGDVNRYVVTLYRRYRPDVVVTHDVNGEYGHGAHRVAADAAQKAVALAAGTENTAGLEAYGPWEIRKLYLHLYETGQMKMDWRVPLASFGGRTALEIARAAFAKHVSQDDGTWEVLDEGRHDNSVFGLAFSAVGPDVTGGDFFENLSETQEETGLVITVPEQDDIPMVIDSIE</sequence>
<keyword evidence="1" id="KW-0732">Signal</keyword>
<dbReference type="SUPFAM" id="SSF102588">
    <property type="entry name" value="LmbE-like"/>
    <property type="match status" value="1"/>
</dbReference>
<dbReference type="InterPro" id="IPR003737">
    <property type="entry name" value="GlcNAc_PI_deacetylase-related"/>
</dbReference>
<reference evidence="2" key="2">
    <citation type="journal article" date="2021" name="PeerJ">
        <title>Extensive microbial diversity within the chicken gut microbiome revealed by metagenomics and culture.</title>
        <authorList>
            <person name="Gilroy R."/>
            <person name="Ravi A."/>
            <person name="Getino M."/>
            <person name="Pursley I."/>
            <person name="Horton D.L."/>
            <person name="Alikhan N.F."/>
            <person name="Baker D."/>
            <person name="Gharbi K."/>
            <person name="Hall N."/>
            <person name="Watson M."/>
            <person name="Adriaenssens E.M."/>
            <person name="Foster-Nyarko E."/>
            <person name="Jarju S."/>
            <person name="Secka A."/>
            <person name="Antonio M."/>
            <person name="Oren A."/>
            <person name="Chaudhuri R.R."/>
            <person name="La Ragione R."/>
            <person name="Hildebrand F."/>
            <person name="Pallen M.J."/>
        </authorList>
    </citation>
    <scope>NUCLEOTIDE SEQUENCE</scope>
    <source>
        <strain evidence="2">ChiHile30-977</strain>
    </source>
</reference>
<gene>
    <name evidence="2" type="ORF">IAA66_09010</name>
</gene>
<proteinExistence type="predicted"/>
<dbReference type="Gene3D" id="3.40.50.10320">
    <property type="entry name" value="LmbE-like"/>
    <property type="match status" value="1"/>
</dbReference>
<evidence type="ECO:0000256" key="1">
    <source>
        <dbReference type="SAM" id="SignalP"/>
    </source>
</evidence>
<dbReference type="AlphaFoldDB" id="A0A9D0YXD9"/>
<evidence type="ECO:0000313" key="2">
    <source>
        <dbReference type="EMBL" id="HIQ63702.1"/>
    </source>
</evidence>
<dbReference type="InterPro" id="IPR024078">
    <property type="entry name" value="LmbE-like_dom_sf"/>
</dbReference>
<reference evidence="2" key="1">
    <citation type="submission" date="2020-10" db="EMBL/GenBank/DDBJ databases">
        <authorList>
            <person name="Gilroy R."/>
        </authorList>
    </citation>
    <scope>NUCLEOTIDE SEQUENCE</scope>
    <source>
        <strain evidence="2">ChiHile30-977</strain>
    </source>
</reference>
<feature type="signal peptide" evidence="1">
    <location>
        <begin position="1"/>
        <end position="23"/>
    </location>
</feature>
<dbReference type="EMBL" id="DVFI01000122">
    <property type="protein sequence ID" value="HIQ63702.1"/>
    <property type="molecule type" value="Genomic_DNA"/>
</dbReference>
<organism evidence="2 3">
    <name type="scientific">Candidatus Avichristensenella intestinipullorum</name>
    <dbReference type="NCBI Taxonomy" id="2840693"/>
    <lineage>
        <taxon>Bacteria</taxon>
        <taxon>Bacillati</taxon>
        <taxon>Bacillota</taxon>
        <taxon>Clostridia</taxon>
        <taxon>Candidatus Avichristensenella</taxon>
    </lineage>
</organism>